<dbReference type="Pfam" id="PF07717">
    <property type="entry name" value="OB_NTP_bind"/>
    <property type="match status" value="1"/>
</dbReference>
<dbReference type="SMART" id="SM00487">
    <property type="entry name" value="DEXDc"/>
    <property type="match status" value="1"/>
</dbReference>
<dbReference type="GO" id="GO:0003678">
    <property type="term" value="F:DNA helicase activity"/>
    <property type="evidence" value="ECO:0007669"/>
    <property type="project" value="TreeGrafter"/>
</dbReference>
<accession>A0A9N9MYR3</accession>
<dbReference type="InterPro" id="IPR011545">
    <property type="entry name" value="DEAD/DEAH_box_helicase_dom"/>
</dbReference>
<dbReference type="PANTHER" id="PTHR18934:SF237">
    <property type="entry name" value="ATP-DEPENDENT DNA_RNA HELICASE DHX36"/>
    <property type="match status" value="1"/>
</dbReference>
<sequence length="870" mass="99379">MSGRSWRGRRAGRQRHSGEASTSRHSHSRPPGLRGREIGLWYRDQGRRGGRSDKSTRDDLNTKPLSTILISQNKKNAIEQLLDETSNLHPTSSSDKSGSYKHLEETEFKHEFLKHKGGSIIDKLKSIHESRSKFKNIIEDDRLLLDMQRKESSSNYKKMLEFRSKLPSMKMKDEILNLIEHNQVTVISGETGCGKTTQVAQFILDDFIKKSKGSECKIICTQPRRISAISVAERVACERDEKLGESVGFQIRLEKMMPREKGCILYCTTGVLLKLMEGNPGLHDVSHVILDEIHERDVMTDFMITLLKDVIKYRNDLKVILMSATLNSEAFSKYYNNAPHLNIPGFTYPVQEYFLEDALALTGFKFDEYDRTSRNKSEKYQEWLELFGPYFRQLAAEGKYCKSVITELSKPQSEELNIFLIFALIRKICENFDDNGAILVFVPGFGEIQKICNKIEESIYFPRSKYIVIPLHSQLPTTEQKQIFNPAPRGMRKIIVSTSIAETSITIDDVTTVIDCGYIKISNLDSETGIETLQPEFVSQANAAQRKGRAGRVKAGVCFHLVNKYRYDLLDRFLKPEVLRKRLDDVILQLKMLQLGDAEPFLGKLMDPPEPQSVQSSVYLLKRLGALDEEEGLTPLGYHMAKISVSAQCSKMLILASLFSCIDPVLSVAATLSFKDAYHLNLSDAKDADKKRFELSKGSNSDHMTMHYAIRGFEDANRSREFCHRYYLSWPILKMLIDMKKQLAQQLFDMKFTDNSNPRHFSNNYNSDNTGLVKAIISAGLYPNVAILANRRKYTSMKSITNETMKFHMKSVLCQMPSYPSNLLVYHNRIKTASLCVHDATIIFPLPIVFFGDQFKIHNDENDFVYWSVS</sequence>
<dbReference type="InterPro" id="IPR002464">
    <property type="entry name" value="DNA/RNA_helicase_DEAH_CS"/>
</dbReference>
<feature type="compositionally biased region" description="Basic residues" evidence="8">
    <location>
        <begin position="1"/>
        <end position="15"/>
    </location>
</feature>
<dbReference type="CDD" id="cd18791">
    <property type="entry name" value="SF2_C_RHA"/>
    <property type="match status" value="1"/>
</dbReference>
<dbReference type="SMART" id="SM00847">
    <property type="entry name" value="HA2"/>
    <property type="match status" value="1"/>
</dbReference>
<keyword evidence="6" id="KW-0067">ATP-binding</keyword>
<feature type="compositionally biased region" description="Basic and acidic residues" evidence="8">
    <location>
        <begin position="44"/>
        <end position="61"/>
    </location>
</feature>
<comment type="similarity">
    <text evidence="1">Belongs to the DEAD box helicase family. DEAH subfamily.</text>
</comment>
<dbReference type="Gene3D" id="3.40.50.300">
    <property type="entry name" value="P-loop containing nucleotide triphosphate hydrolases"/>
    <property type="match status" value="2"/>
</dbReference>
<dbReference type="InterPro" id="IPR007502">
    <property type="entry name" value="Helicase-assoc_dom"/>
</dbReference>
<dbReference type="Pfam" id="PF00271">
    <property type="entry name" value="Helicase_C"/>
    <property type="match status" value="1"/>
</dbReference>
<organism evidence="11 12">
    <name type="scientific">Ceutorhynchus assimilis</name>
    <name type="common">cabbage seed weevil</name>
    <dbReference type="NCBI Taxonomy" id="467358"/>
    <lineage>
        <taxon>Eukaryota</taxon>
        <taxon>Metazoa</taxon>
        <taxon>Ecdysozoa</taxon>
        <taxon>Arthropoda</taxon>
        <taxon>Hexapoda</taxon>
        <taxon>Insecta</taxon>
        <taxon>Pterygota</taxon>
        <taxon>Neoptera</taxon>
        <taxon>Endopterygota</taxon>
        <taxon>Coleoptera</taxon>
        <taxon>Polyphaga</taxon>
        <taxon>Cucujiformia</taxon>
        <taxon>Curculionidae</taxon>
        <taxon>Ceutorhynchinae</taxon>
        <taxon>Ceutorhynchus</taxon>
    </lineage>
</organism>
<gene>
    <name evidence="11" type="ORF">CEUTPL_LOCUS13552</name>
</gene>
<dbReference type="InterPro" id="IPR001650">
    <property type="entry name" value="Helicase_C-like"/>
</dbReference>
<dbReference type="OrthoDB" id="5600252at2759"/>
<evidence type="ECO:0000256" key="8">
    <source>
        <dbReference type="SAM" id="MobiDB-lite"/>
    </source>
</evidence>
<dbReference type="Pfam" id="PF21010">
    <property type="entry name" value="HA2_C"/>
    <property type="match status" value="1"/>
</dbReference>
<dbReference type="GO" id="GO:0016787">
    <property type="term" value="F:hydrolase activity"/>
    <property type="evidence" value="ECO:0007669"/>
    <property type="project" value="UniProtKB-KW"/>
</dbReference>
<evidence type="ECO:0000259" key="10">
    <source>
        <dbReference type="PROSITE" id="PS51194"/>
    </source>
</evidence>
<dbReference type="AlphaFoldDB" id="A0A9N9MYR3"/>
<dbReference type="InterPro" id="IPR011709">
    <property type="entry name" value="DEAD-box_helicase_OB_fold"/>
</dbReference>
<keyword evidence="12" id="KW-1185">Reference proteome</keyword>
<evidence type="ECO:0000256" key="7">
    <source>
        <dbReference type="ARBA" id="ARBA00022884"/>
    </source>
</evidence>
<dbReference type="Proteomes" id="UP001152799">
    <property type="component" value="Chromosome 9"/>
</dbReference>
<dbReference type="PROSITE" id="PS51194">
    <property type="entry name" value="HELICASE_CTER"/>
    <property type="match status" value="1"/>
</dbReference>
<dbReference type="EMBL" id="OU892285">
    <property type="protein sequence ID" value="CAG9773153.1"/>
    <property type="molecule type" value="Genomic_DNA"/>
</dbReference>
<dbReference type="FunFam" id="3.40.50.300:FF:000284">
    <property type="entry name" value="probable ATP-dependent RNA helicase YTHDC2"/>
    <property type="match status" value="1"/>
</dbReference>
<dbReference type="SMART" id="SM00490">
    <property type="entry name" value="HELICc"/>
    <property type="match status" value="1"/>
</dbReference>
<proteinExistence type="inferred from homology"/>
<keyword evidence="5" id="KW-0347">Helicase</keyword>
<keyword evidence="7" id="KW-0694">RNA-binding</keyword>
<feature type="domain" description="Helicase ATP-binding" evidence="9">
    <location>
        <begin position="176"/>
        <end position="344"/>
    </location>
</feature>
<protein>
    <recommendedName>
        <fullName evidence="2">RNA helicase</fullName>
        <ecNumber evidence="2">3.6.4.13</ecNumber>
    </recommendedName>
</protein>
<evidence type="ECO:0000256" key="3">
    <source>
        <dbReference type="ARBA" id="ARBA00022741"/>
    </source>
</evidence>
<name>A0A9N9MYR3_9CUCU</name>
<dbReference type="Pfam" id="PF00270">
    <property type="entry name" value="DEAD"/>
    <property type="match status" value="1"/>
</dbReference>
<evidence type="ECO:0000256" key="6">
    <source>
        <dbReference type="ARBA" id="ARBA00022840"/>
    </source>
</evidence>
<evidence type="ECO:0000256" key="4">
    <source>
        <dbReference type="ARBA" id="ARBA00022801"/>
    </source>
</evidence>
<dbReference type="GO" id="GO:0002151">
    <property type="term" value="F:G-quadruplex RNA binding"/>
    <property type="evidence" value="ECO:0007669"/>
    <property type="project" value="TreeGrafter"/>
</dbReference>
<dbReference type="GO" id="GO:0051880">
    <property type="term" value="F:G-quadruplex DNA binding"/>
    <property type="evidence" value="ECO:0007669"/>
    <property type="project" value="TreeGrafter"/>
</dbReference>
<evidence type="ECO:0000256" key="5">
    <source>
        <dbReference type="ARBA" id="ARBA00022806"/>
    </source>
</evidence>
<evidence type="ECO:0000256" key="2">
    <source>
        <dbReference type="ARBA" id="ARBA00012552"/>
    </source>
</evidence>
<evidence type="ECO:0000259" key="9">
    <source>
        <dbReference type="PROSITE" id="PS51192"/>
    </source>
</evidence>
<evidence type="ECO:0000256" key="1">
    <source>
        <dbReference type="ARBA" id="ARBA00008792"/>
    </source>
</evidence>
<reference evidence="11" key="1">
    <citation type="submission" date="2022-01" db="EMBL/GenBank/DDBJ databases">
        <authorList>
            <person name="King R."/>
        </authorList>
    </citation>
    <scope>NUCLEOTIDE SEQUENCE</scope>
</reference>
<dbReference type="SUPFAM" id="SSF52540">
    <property type="entry name" value="P-loop containing nucleoside triphosphate hydrolases"/>
    <property type="match status" value="1"/>
</dbReference>
<dbReference type="PROSITE" id="PS51192">
    <property type="entry name" value="HELICASE_ATP_BIND_1"/>
    <property type="match status" value="1"/>
</dbReference>
<dbReference type="InterPro" id="IPR027417">
    <property type="entry name" value="P-loop_NTPase"/>
</dbReference>
<evidence type="ECO:0000313" key="12">
    <source>
        <dbReference type="Proteomes" id="UP001152799"/>
    </source>
</evidence>
<dbReference type="Pfam" id="PF04408">
    <property type="entry name" value="WHD_HA2"/>
    <property type="match status" value="1"/>
</dbReference>
<dbReference type="Gene3D" id="1.20.120.1080">
    <property type="match status" value="1"/>
</dbReference>
<keyword evidence="3" id="KW-0547">Nucleotide-binding</keyword>
<dbReference type="GO" id="GO:0005737">
    <property type="term" value="C:cytoplasm"/>
    <property type="evidence" value="ECO:0007669"/>
    <property type="project" value="TreeGrafter"/>
</dbReference>
<feature type="domain" description="Helicase C-terminal" evidence="10">
    <location>
        <begin position="424"/>
        <end position="594"/>
    </location>
</feature>
<dbReference type="PROSITE" id="PS00690">
    <property type="entry name" value="DEAH_ATP_HELICASE"/>
    <property type="match status" value="1"/>
</dbReference>
<dbReference type="GO" id="GO:0003724">
    <property type="term" value="F:RNA helicase activity"/>
    <property type="evidence" value="ECO:0007669"/>
    <property type="project" value="UniProtKB-EC"/>
</dbReference>
<dbReference type="GO" id="GO:0005524">
    <property type="term" value="F:ATP binding"/>
    <property type="evidence" value="ECO:0007669"/>
    <property type="project" value="UniProtKB-KW"/>
</dbReference>
<dbReference type="EC" id="3.6.4.13" evidence="2"/>
<keyword evidence="4" id="KW-0378">Hydrolase</keyword>
<dbReference type="InterPro" id="IPR048333">
    <property type="entry name" value="HA2_WH"/>
</dbReference>
<evidence type="ECO:0000313" key="11">
    <source>
        <dbReference type="EMBL" id="CAG9773153.1"/>
    </source>
</evidence>
<dbReference type="PANTHER" id="PTHR18934">
    <property type="entry name" value="ATP-DEPENDENT RNA HELICASE"/>
    <property type="match status" value="1"/>
</dbReference>
<feature type="region of interest" description="Disordered" evidence="8">
    <location>
        <begin position="1"/>
        <end position="65"/>
    </location>
</feature>
<dbReference type="GO" id="GO:0005634">
    <property type="term" value="C:nucleus"/>
    <property type="evidence" value="ECO:0007669"/>
    <property type="project" value="TreeGrafter"/>
</dbReference>
<dbReference type="InterPro" id="IPR014001">
    <property type="entry name" value="Helicase_ATP-bd"/>
</dbReference>